<evidence type="ECO:0000313" key="2">
    <source>
        <dbReference type="EMBL" id="RXH76365.1"/>
    </source>
</evidence>
<protein>
    <recommendedName>
        <fullName evidence="4">Bulb-type lectin domain-containing protein</fullName>
    </recommendedName>
</protein>
<dbReference type="PANTHER" id="PTHR32444:SF247">
    <property type="entry name" value="OS01G0958200 PROTEIN"/>
    <property type="match status" value="1"/>
</dbReference>
<proteinExistence type="predicted"/>
<dbReference type="EMBL" id="RDQH01000340">
    <property type="protein sequence ID" value="RXH76365.1"/>
    <property type="molecule type" value="Genomic_DNA"/>
</dbReference>
<sequence length="71" mass="8155">MDTKILLCYALRFLLCCTFIAWGQTITSQSGTFELGFYKPGIPQNYYIGIWYKNLTIKTVVWVANKKPPVS</sequence>
<feature type="signal peptide" evidence="1">
    <location>
        <begin position="1"/>
        <end position="23"/>
    </location>
</feature>
<dbReference type="PANTHER" id="PTHR32444">
    <property type="entry name" value="BULB-TYPE LECTIN DOMAIN-CONTAINING PROTEIN"/>
    <property type="match status" value="1"/>
</dbReference>
<dbReference type="AlphaFoldDB" id="A0A498I2V9"/>
<gene>
    <name evidence="2" type="ORF">DVH24_019253</name>
</gene>
<comment type="caution">
    <text evidence="2">The sequence shown here is derived from an EMBL/GenBank/DDBJ whole genome shotgun (WGS) entry which is preliminary data.</text>
</comment>
<keyword evidence="3" id="KW-1185">Reference proteome</keyword>
<feature type="chain" id="PRO_5019721550" description="Bulb-type lectin domain-containing protein" evidence="1">
    <location>
        <begin position="24"/>
        <end position="71"/>
    </location>
</feature>
<organism evidence="2 3">
    <name type="scientific">Malus domestica</name>
    <name type="common">Apple</name>
    <name type="synonym">Pyrus malus</name>
    <dbReference type="NCBI Taxonomy" id="3750"/>
    <lineage>
        <taxon>Eukaryota</taxon>
        <taxon>Viridiplantae</taxon>
        <taxon>Streptophyta</taxon>
        <taxon>Embryophyta</taxon>
        <taxon>Tracheophyta</taxon>
        <taxon>Spermatophyta</taxon>
        <taxon>Magnoliopsida</taxon>
        <taxon>eudicotyledons</taxon>
        <taxon>Gunneridae</taxon>
        <taxon>Pentapetalae</taxon>
        <taxon>rosids</taxon>
        <taxon>fabids</taxon>
        <taxon>Rosales</taxon>
        <taxon>Rosaceae</taxon>
        <taxon>Amygdaloideae</taxon>
        <taxon>Maleae</taxon>
        <taxon>Malus</taxon>
    </lineage>
</organism>
<reference evidence="2 3" key="1">
    <citation type="submission" date="2018-10" db="EMBL/GenBank/DDBJ databases">
        <title>A high-quality apple genome assembly.</title>
        <authorList>
            <person name="Hu J."/>
        </authorList>
    </citation>
    <scope>NUCLEOTIDE SEQUENCE [LARGE SCALE GENOMIC DNA]</scope>
    <source>
        <strain evidence="3">cv. HFTH1</strain>
        <tissue evidence="2">Young leaf</tissue>
    </source>
</reference>
<evidence type="ECO:0000313" key="3">
    <source>
        <dbReference type="Proteomes" id="UP000290289"/>
    </source>
</evidence>
<keyword evidence="1" id="KW-0732">Signal</keyword>
<evidence type="ECO:0000256" key="1">
    <source>
        <dbReference type="SAM" id="SignalP"/>
    </source>
</evidence>
<dbReference type="Proteomes" id="UP000290289">
    <property type="component" value="Chromosome 14"/>
</dbReference>
<evidence type="ECO:0008006" key="4">
    <source>
        <dbReference type="Google" id="ProtNLM"/>
    </source>
</evidence>
<accession>A0A498I2V9</accession>
<name>A0A498I2V9_MALDO</name>